<feature type="chain" id="PRO_5001598697" evidence="1">
    <location>
        <begin position="27"/>
        <end position="97"/>
    </location>
</feature>
<sequence length="97" mass="11348">MSFWFMIRAMWGNKVFILLVWPFAQPSALDMATLIDVVHGFTQLMSFMEAMESCMTVRIKVLEEQTLEILQRQRDLEDVQEDAAIDFDDIRGFRLLG</sequence>
<proteinExistence type="predicted"/>
<protein>
    <submittedName>
        <fullName evidence="2">Uncharacterized protein</fullName>
    </submittedName>
</protein>
<dbReference type="Proteomes" id="UP000026915">
    <property type="component" value="Chromosome 3"/>
</dbReference>
<keyword evidence="3" id="KW-1185">Reference proteome</keyword>
<reference evidence="2 3" key="1">
    <citation type="journal article" date="2013" name="Genome Biol.">
        <title>The genome sequence of the most widely cultivated cacao type and its use to identify candidate genes regulating pod color.</title>
        <authorList>
            <person name="Motamayor J.C."/>
            <person name="Mockaitis K."/>
            <person name="Schmutz J."/>
            <person name="Haiminen N."/>
            <person name="Iii D.L."/>
            <person name="Cornejo O."/>
            <person name="Findley S.D."/>
            <person name="Zheng P."/>
            <person name="Utro F."/>
            <person name="Royaert S."/>
            <person name="Saski C."/>
            <person name="Jenkins J."/>
            <person name="Podicheti R."/>
            <person name="Zhao M."/>
            <person name="Scheffler B.E."/>
            <person name="Stack J.C."/>
            <person name="Feltus F.A."/>
            <person name="Mustiga G.M."/>
            <person name="Amores F."/>
            <person name="Phillips W."/>
            <person name="Marelli J.P."/>
            <person name="May G.D."/>
            <person name="Shapiro H."/>
            <person name="Ma J."/>
            <person name="Bustamante C.D."/>
            <person name="Schnell R.J."/>
            <person name="Main D."/>
            <person name="Gilbert D."/>
            <person name="Parida L."/>
            <person name="Kuhn D.N."/>
        </authorList>
    </citation>
    <scope>NUCLEOTIDE SEQUENCE [LARGE SCALE GENOMIC DNA]</scope>
    <source>
        <strain evidence="3">cv. Matina 1-6</strain>
    </source>
</reference>
<dbReference type="Gramene" id="EOY22150">
    <property type="protein sequence ID" value="EOY22150"/>
    <property type="gene ID" value="TCM_014365"/>
</dbReference>
<dbReference type="EMBL" id="CM001881">
    <property type="protein sequence ID" value="EOY22150.1"/>
    <property type="molecule type" value="Genomic_DNA"/>
</dbReference>
<feature type="signal peptide" evidence="1">
    <location>
        <begin position="1"/>
        <end position="26"/>
    </location>
</feature>
<name>A0A061FXC2_THECC</name>
<evidence type="ECO:0000256" key="1">
    <source>
        <dbReference type="SAM" id="SignalP"/>
    </source>
</evidence>
<dbReference type="AlphaFoldDB" id="A0A061FXC2"/>
<accession>A0A061FXC2</accession>
<dbReference type="HOGENOM" id="CLU_2350896_0_0_1"/>
<evidence type="ECO:0000313" key="2">
    <source>
        <dbReference type="EMBL" id="EOY22150.1"/>
    </source>
</evidence>
<gene>
    <name evidence="2" type="ORF">TCM_014365</name>
</gene>
<dbReference type="InParanoid" id="A0A061FXC2"/>
<keyword evidence="1" id="KW-0732">Signal</keyword>
<organism evidence="2 3">
    <name type="scientific">Theobroma cacao</name>
    <name type="common">Cacao</name>
    <name type="synonym">Cocoa</name>
    <dbReference type="NCBI Taxonomy" id="3641"/>
    <lineage>
        <taxon>Eukaryota</taxon>
        <taxon>Viridiplantae</taxon>
        <taxon>Streptophyta</taxon>
        <taxon>Embryophyta</taxon>
        <taxon>Tracheophyta</taxon>
        <taxon>Spermatophyta</taxon>
        <taxon>Magnoliopsida</taxon>
        <taxon>eudicotyledons</taxon>
        <taxon>Gunneridae</taxon>
        <taxon>Pentapetalae</taxon>
        <taxon>rosids</taxon>
        <taxon>malvids</taxon>
        <taxon>Malvales</taxon>
        <taxon>Malvaceae</taxon>
        <taxon>Byttnerioideae</taxon>
        <taxon>Theobroma</taxon>
    </lineage>
</organism>
<evidence type="ECO:0000313" key="3">
    <source>
        <dbReference type="Proteomes" id="UP000026915"/>
    </source>
</evidence>